<feature type="chain" id="PRO_5040873805" evidence="1">
    <location>
        <begin position="25"/>
        <end position="358"/>
    </location>
</feature>
<accession>A0A9X7Z897</accession>
<evidence type="ECO:0000259" key="2">
    <source>
        <dbReference type="Pfam" id="PF01464"/>
    </source>
</evidence>
<proteinExistence type="predicted"/>
<dbReference type="InterPro" id="IPR008258">
    <property type="entry name" value="Transglycosylase_SLT_dom_1"/>
</dbReference>
<organism evidence="3 4">
    <name type="scientific">Alicyclobacillus mengziensis</name>
    <dbReference type="NCBI Taxonomy" id="2931921"/>
    <lineage>
        <taxon>Bacteria</taxon>
        <taxon>Bacillati</taxon>
        <taxon>Bacillota</taxon>
        <taxon>Bacilli</taxon>
        <taxon>Bacillales</taxon>
        <taxon>Alicyclobacillaceae</taxon>
        <taxon>Alicyclobacillus</taxon>
    </lineage>
</organism>
<dbReference type="Gene3D" id="1.10.530.10">
    <property type="match status" value="1"/>
</dbReference>
<feature type="signal peptide" evidence="1">
    <location>
        <begin position="1"/>
        <end position="24"/>
    </location>
</feature>
<dbReference type="SUPFAM" id="SSF53955">
    <property type="entry name" value="Lysozyme-like"/>
    <property type="match status" value="1"/>
</dbReference>
<dbReference type="RefSeq" id="WP_206658708.1">
    <property type="nucleotide sequence ID" value="NZ_CP071182.1"/>
</dbReference>
<dbReference type="KEGG" id="afx:JZ786_11005"/>
<dbReference type="AlphaFoldDB" id="A0A9X7Z897"/>
<protein>
    <submittedName>
        <fullName evidence="3">Lytic transglycosylase domain-containing protein</fullName>
    </submittedName>
</protein>
<gene>
    <name evidence="3" type="ORF">JZ786_11005</name>
</gene>
<dbReference type="Pfam" id="PF01464">
    <property type="entry name" value="SLT"/>
    <property type="match status" value="1"/>
</dbReference>
<keyword evidence="4" id="KW-1185">Reference proteome</keyword>
<dbReference type="InterPro" id="IPR023346">
    <property type="entry name" value="Lysozyme-like_dom_sf"/>
</dbReference>
<evidence type="ECO:0000256" key="1">
    <source>
        <dbReference type="SAM" id="SignalP"/>
    </source>
</evidence>
<keyword evidence="1" id="KW-0732">Signal</keyword>
<dbReference type="EMBL" id="CP071182">
    <property type="protein sequence ID" value="QSO49397.1"/>
    <property type="molecule type" value="Genomic_DNA"/>
</dbReference>
<sequence>MNSFRYALLTGTGAVCLFASAVSAWSTAVSDSSRGHGSLVPSMHGASATSVDAVSYDMPAAIARSTNVMQATIARSSNPVPSAPQPQRVSLSNTSVAKAVISDTMKLDVLPPALISDRSEAINPLLQQPLACTPTHTASASQQFAHPSTNTPMWENAAQDTLVVAVLKQKHKLTQAVFQPVPPPTVPKTKPMSAETMPRHAPIHQKAQHAPVKAVRPAKVLARTTVTAPAAPAGTVNITGAPASLIPVYQAAGSRYGIPWTVLAAIHKTETDFRISDCPVSSEGAKGPMQFLPGTFAEYGVTAPGQSGPPNIENVDDAIYTAAHMLALDGYRTNPSNAIFAYNHSHTYVRQIETLAGI</sequence>
<dbReference type="Proteomes" id="UP000663505">
    <property type="component" value="Chromosome"/>
</dbReference>
<name>A0A9X7Z897_9BACL</name>
<reference evidence="3 4" key="1">
    <citation type="submission" date="2021-02" db="EMBL/GenBank/DDBJ databases">
        <title>Alicyclobacillus curvatus sp. nov. and Alicyclobacillus mengziensis sp. nov., two acidophilic bacteria isolated from acid mine drainage.</title>
        <authorList>
            <person name="Huang Y."/>
        </authorList>
    </citation>
    <scope>NUCLEOTIDE SEQUENCE [LARGE SCALE GENOMIC DNA]</scope>
    <source>
        <strain evidence="3 4">S30H14</strain>
    </source>
</reference>
<feature type="domain" description="Transglycosylase SLT" evidence="2">
    <location>
        <begin position="249"/>
        <end position="351"/>
    </location>
</feature>
<evidence type="ECO:0000313" key="4">
    <source>
        <dbReference type="Proteomes" id="UP000663505"/>
    </source>
</evidence>
<dbReference type="CDD" id="cd13399">
    <property type="entry name" value="Slt35-like"/>
    <property type="match status" value="1"/>
</dbReference>
<evidence type="ECO:0000313" key="3">
    <source>
        <dbReference type="EMBL" id="QSO49397.1"/>
    </source>
</evidence>